<evidence type="ECO:0000256" key="5">
    <source>
        <dbReference type="ARBA" id="ARBA00022692"/>
    </source>
</evidence>
<gene>
    <name evidence="9" type="ORF">A605_09755</name>
</gene>
<keyword evidence="5 8" id="KW-0812">Transmembrane</keyword>
<feature type="transmembrane region" description="Helical" evidence="8">
    <location>
        <begin position="131"/>
        <end position="151"/>
    </location>
</feature>
<dbReference type="AlphaFoldDB" id="M1NNN5"/>
<feature type="transmembrane region" description="Helical" evidence="8">
    <location>
        <begin position="188"/>
        <end position="210"/>
    </location>
</feature>
<reference evidence="9 10" key="1">
    <citation type="journal article" date="2012" name="Stand. Genomic Sci.">
        <title>Genome sequence of the halotolerant bacterium Corynebacterium halotolerans type strain YIM 70093(T) (= DSM 44683(T)).</title>
        <authorList>
            <person name="Ruckert C."/>
            <person name="Albersmeier A."/>
            <person name="Al-Dilaimi A."/>
            <person name="Niehaus K."/>
            <person name="Szczepanowski R."/>
            <person name="Kalinowski J."/>
        </authorList>
    </citation>
    <scope>NUCLEOTIDE SEQUENCE [LARGE SCALE GENOMIC DNA]</scope>
    <source>
        <strain evidence="9">YIM 70093</strain>
    </source>
</reference>
<dbReference type="CDD" id="cd06550">
    <property type="entry name" value="TM_ABC_iron-siderophores_like"/>
    <property type="match status" value="1"/>
</dbReference>
<dbReference type="Gene3D" id="1.10.3470.10">
    <property type="entry name" value="ABC transporter involved in vitamin B12 uptake, BtuC"/>
    <property type="match status" value="1"/>
</dbReference>
<dbReference type="PATRIC" id="fig|1121362.3.peg.1971"/>
<evidence type="ECO:0000313" key="9">
    <source>
        <dbReference type="EMBL" id="AGF72953.1"/>
    </source>
</evidence>
<evidence type="ECO:0000256" key="6">
    <source>
        <dbReference type="ARBA" id="ARBA00022989"/>
    </source>
</evidence>
<dbReference type="InterPro" id="IPR000522">
    <property type="entry name" value="ABC_transptr_permease_BtuC"/>
</dbReference>
<sequence length="373" mass="38179">MTAVNTHVQTAPLTGGDSDGLDDPLGLEHQRRRVSLWVLGLIFALLTACIAGVAIGAVSIDPRVIVQVIAHHASMGQLFTTPVWTTAEDAIVWEVRLPRVILGAVVGAGLAVCGLVLQAMVRNPLADPHLLGINSGASCGAAAAILFGLGMGLSAHALQLTAFLGALVAALAVYGLARTGGPMSSLKLLLAGVAVGYALNALTSFLVFLSGDAEGTRSVMFWLLGSLSSASWGSPLLAVVTVTACALTVLWAQARRIDALSIGDGAARSLGVNPERQRTLLLVIVAACIGVLVSAAGSIGFVGLVVPHLARALVGAGHRHNLPVAALLGAVLLVLADLAARTVLQPQELPIGIITALLGTPFLILLIRRTRTA</sequence>
<organism evidence="9 10">
    <name type="scientific">Corynebacterium halotolerans YIM 70093 = DSM 44683</name>
    <dbReference type="NCBI Taxonomy" id="1121362"/>
    <lineage>
        <taxon>Bacteria</taxon>
        <taxon>Bacillati</taxon>
        <taxon>Actinomycetota</taxon>
        <taxon>Actinomycetes</taxon>
        <taxon>Mycobacteriales</taxon>
        <taxon>Corynebacteriaceae</taxon>
        <taxon>Corynebacterium</taxon>
    </lineage>
</organism>
<keyword evidence="7 8" id="KW-0472">Membrane</keyword>
<dbReference type="GO" id="GO:0022857">
    <property type="term" value="F:transmembrane transporter activity"/>
    <property type="evidence" value="ECO:0007669"/>
    <property type="project" value="InterPro"/>
</dbReference>
<feature type="transmembrane region" description="Helical" evidence="8">
    <location>
        <begin position="349"/>
        <end position="367"/>
    </location>
</feature>
<dbReference type="EMBL" id="CP003697">
    <property type="protein sequence ID" value="AGF72953.1"/>
    <property type="molecule type" value="Genomic_DNA"/>
</dbReference>
<dbReference type="GO" id="GO:0005886">
    <property type="term" value="C:plasma membrane"/>
    <property type="evidence" value="ECO:0007669"/>
    <property type="project" value="UniProtKB-SubCell"/>
</dbReference>
<dbReference type="SUPFAM" id="SSF81345">
    <property type="entry name" value="ABC transporter involved in vitamin B12 uptake, BtuC"/>
    <property type="match status" value="1"/>
</dbReference>
<dbReference type="Proteomes" id="UP000011723">
    <property type="component" value="Chromosome"/>
</dbReference>
<keyword evidence="3" id="KW-0813">Transport</keyword>
<name>M1NNN5_9CORY</name>
<keyword evidence="10" id="KW-1185">Reference proteome</keyword>
<dbReference type="STRING" id="1121362.A605_09755"/>
<proteinExistence type="inferred from homology"/>
<keyword evidence="4" id="KW-1003">Cell membrane</keyword>
<keyword evidence="6 8" id="KW-1133">Transmembrane helix</keyword>
<comment type="subcellular location">
    <subcellularLocation>
        <location evidence="1">Cell membrane</location>
        <topology evidence="1">Multi-pass membrane protein</topology>
    </subcellularLocation>
</comment>
<evidence type="ECO:0000313" key="10">
    <source>
        <dbReference type="Proteomes" id="UP000011723"/>
    </source>
</evidence>
<dbReference type="eggNOG" id="COG0609">
    <property type="taxonomic scope" value="Bacteria"/>
</dbReference>
<accession>M1NNN5</accession>
<feature type="transmembrane region" description="Helical" evidence="8">
    <location>
        <begin position="100"/>
        <end position="119"/>
    </location>
</feature>
<comment type="similarity">
    <text evidence="2">Belongs to the binding-protein-dependent transport system permease family. FecCD subfamily.</text>
</comment>
<feature type="transmembrane region" description="Helical" evidence="8">
    <location>
        <begin position="322"/>
        <end position="340"/>
    </location>
</feature>
<dbReference type="InterPro" id="IPR037294">
    <property type="entry name" value="ABC_BtuC-like"/>
</dbReference>
<dbReference type="HOGENOM" id="CLU_013016_0_1_11"/>
<evidence type="ECO:0000256" key="4">
    <source>
        <dbReference type="ARBA" id="ARBA00022475"/>
    </source>
</evidence>
<feature type="transmembrane region" description="Helical" evidence="8">
    <location>
        <begin position="280"/>
        <end position="310"/>
    </location>
</feature>
<evidence type="ECO:0000256" key="1">
    <source>
        <dbReference type="ARBA" id="ARBA00004651"/>
    </source>
</evidence>
<evidence type="ECO:0000256" key="7">
    <source>
        <dbReference type="ARBA" id="ARBA00023136"/>
    </source>
</evidence>
<dbReference type="GO" id="GO:0033214">
    <property type="term" value="P:siderophore-iron import into cell"/>
    <property type="evidence" value="ECO:0007669"/>
    <property type="project" value="TreeGrafter"/>
</dbReference>
<feature type="transmembrane region" description="Helical" evidence="8">
    <location>
        <begin position="157"/>
        <end position="176"/>
    </location>
</feature>
<dbReference type="RefSeq" id="WP_015401372.1">
    <property type="nucleotide sequence ID" value="NC_020302.1"/>
</dbReference>
<dbReference type="Pfam" id="PF01032">
    <property type="entry name" value="FecCD"/>
    <property type="match status" value="1"/>
</dbReference>
<feature type="transmembrane region" description="Helical" evidence="8">
    <location>
        <begin position="36"/>
        <end position="60"/>
    </location>
</feature>
<protein>
    <submittedName>
        <fullName evidence="9">ABC-type Fe3+-siderophore transport system, permease component</fullName>
    </submittedName>
</protein>
<evidence type="ECO:0000256" key="8">
    <source>
        <dbReference type="SAM" id="Phobius"/>
    </source>
</evidence>
<evidence type="ECO:0000256" key="2">
    <source>
        <dbReference type="ARBA" id="ARBA00007935"/>
    </source>
</evidence>
<feature type="transmembrane region" description="Helical" evidence="8">
    <location>
        <begin position="230"/>
        <end position="252"/>
    </location>
</feature>
<dbReference type="PANTHER" id="PTHR30472:SF67">
    <property type="entry name" value="PERMEASE OF ABC TRANSPORTER-RELATED"/>
    <property type="match status" value="1"/>
</dbReference>
<dbReference type="FunFam" id="1.10.3470.10:FF:000001">
    <property type="entry name" value="Vitamin B12 ABC transporter permease BtuC"/>
    <property type="match status" value="1"/>
</dbReference>
<dbReference type="PANTHER" id="PTHR30472">
    <property type="entry name" value="FERRIC ENTEROBACTIN TRANSPORT SYSTEM PERMEASE PROTEIN"/>
    <property type="match status" value="1"/>
</dbReference>
<dbReference type="KEGG" id="chn:A605_09755"/>
<evidence type="ECO:0000256" key="3">
    <source>
        <dbReference type="ARBA" id="ARBA00022448"/>
    </source>
</evidence>